<dbReference type="InterPro" id="IPR041255">
    <property type="entry name" value="LpxI_N"/>
</dbReference>
<dbReference type="Pfam" id="PF17930">
    <property type="entry name" value="LpxI_N"/>
    <property type="match status" value="1"/>
</dbReference>
<reference evidence="3" key="1">
    <citation type="submission" date="2021-04" db="EMBL/GenBank/DDBJ databases">
        <title>Pseudaminobacter soli sp. nov., isolated from paddy soil contaminated by heavy metals.</title>
        <authorList>
            <person name="Zhang K."/>
        </authorList>
    </citation>
    <scope>NUCLEOTIDE SEQUENCE</scope>
    <source>
        <strain evidence="3">19-2017</strain>
    </source>
</reference>
<dbReference type="PANTHER" id="PTHR39962">
    <property type="entry name" value="BLL4848 PROTEIN"/>
    <property type="match status" value="1"/>
</dbReference>
<sequence>MTATTTRNSRITLGPGDRVAIVAGSGRLPVDVAEGLAKQGHSALVLAVQGEVDSSFDCFDVEPIRLGAFGALIGRLKRLGITHLVLAGGISRRPRLSELKLGFSLLRHLPKAVAGLARGDDGLLSIVVRTLEQEGIKVVGAHQIVPDLLTPEGSIGVGRPQSGDWSDLKAAYKAARALGALDIGQGAVSVGGRVIAVEGIEGTDGLLERVREMRGHGRLAGKGRGVLVKCAKPGQELRADLPAIGPKTVEMAHAAGLAGIGAEADHSLILEGAEMVRLADELGIFVVGLPAGGPT</sequence>
<gene>
    <name evidence="3" type="primary">lpxI</name>
    <name evidence="3" type="ORF">KEU06_22280</name>
</gene>
<keyword evidence="4" id="KW-1185">Reference proteome</keyword>
<dbReference type="EC" id="3.6.1.54" evidence="3"/>
<evidence type="ECO:0000313" key="3">
    <source>
        <dbReference type="EMBL" id="MBS3651346.1"/>
    </source>
</evidence>
<dbReference type="Proteomes" id="UP000680348">
    <property type="component" value="Unassembled WGS sequence"/>
</dbReference>
<name>A0A942E0W9_9HYPH</name>
<evidence type="ECO:0000259" key="2">
    <source>
        <dbReference type="Pfam" id="PF17930"/>
    </source>
</evidence>
<dbReference type="InterPro" id="IPR053174">
    <property type="entry name" value="LpxI"/>
</dbReference>
<dbReference type="Gene3D" id="3.40.140.80">
    <property type="match status" value="1"/>
</dbReference>
<proteinExistence type="predicted"/>
<comment type="caution">
    <text evidence="3">The sequence shown here is derived from an EMBL/GenBank/DDBJ whole genome shotgun (WGS) entry which is preliminary data.</text>
</comment>
<dbReference type="InterPro" id="IPR043167">
    <property type="entry name" value="LpxI_C_sf"/>
</dbReference>
<dbReference type="InterPro" id="IPR010415">
    <property type="entry name" value="LpxI_C"/>
</dbReference>
<protein>
    <submittedName>
        <fullName evidence="3">UDP-2,3-diacylglucosamine diphosphatase LpxI</fullName>
        <ecNumber evidence="3">3.6.1.54</ecNumber>
    </submittedName>
</protein>
<keyword evidence="3" id="KW-0378">Hydrolase</keyword>
<dbReference type="AlphaFoldDB" id="A0A942E0W9"/>
<dbReference type="GO" id="GO:0016787">
    <property type="term" value="F:hydrolase activity"/>
    <property type="evidence" value="ECO:0007669"/>
    <property type="project" value="UniProtKB-KW"/>
</dbReference>
<evidence type="ECO:0000259" key="1">
    <source>
        <dbReference type="Pfam" id="PF06230"/>
    </source>
</evidence>
<feature type="domain" description="LpxI N-terminal" evidence="2">
    <location>
        <begin position="18"/>
        <end position="148"/>
    </location>
</feature>
<dbReference type="EMBL" id="JAGWCR010000013">
    <property type="protein sequence ID" value="MBS3651346.1"/>
    <property type="molecule type" value="Genomic_DNA"/>
</dbReference>
<dbReference type="Pfam" id="PF06230">
    <property type="entry name" value="LpxI_C"/>
    <property type="match status" value="1"/>
</dbReference>
<organism evidence="3 4">
    <name type="scientific">Pseudaminobacter soli</name>
    <name type="common">ex Zhang et al. 2022</name>
    <dbReference type="NCBI Taxonomy" id="2831468"/>
    <lineage>
        <taxon>Bacteria</taxon>
        <taxon>Pseudomonadati</taxon>
        <taxon>Pseudomonadota</taxon>
        <taxon>Alphaproteobacteria</taxon>
        <taxon>Hyphomicrobiales</taxon>
        <taxon>Phyllobacteriaceae</taxon>
        <taxon>Pseudaminobacter</taxon>
    </lineage>
</organism>
<dbReference type="Gene3D" id="3.40.50.20">
    <property type="match status" value="1"/>
</dbReference>
<feature type="domain" description="LpxI C-terminal" evidence="1">
    <location>
        <begin position="151"/>
        <end position="287"/>
    </location>
</feature>
<dbReference type="PANTHER" id="PTHR39962:SF1">
    <property type="entry name" value="LPXI FAMILY PROTEIN"/>
    <property type="match status" value="1"/>
</dbReference>
<evidence type="ECO:0000313" key="4">
    <source>
        <dbReference type="Proteomes" id="UP000680348"/>
    </source>
</evidence>
<accession>A0A942E0W9</accession>
<dbReference type="RefSeq" id="WP_188256908.1">
    <property type="nucleotide sequence ID" value="NZ_JABVCF010000013.1"/>
</dbReference>